<evidence type="ECO:0000256" key="2">
    <source>
        <dbReference type="ARBA" id="ARBA00022801"/>
    </source>
</evidence>
<dbReference type="InterPro" id="IPR000757">
    <property type="entry name" value="Beta-glucanase-like"/>
</dbReference>
<dbReference type="RefSeq" id="WP_163181107.1">
    <property type="nucleotide sequence ID" value="NZ_JAAIWM010000007.1"/>
</dbReference>
<evidence type="ECO:0000313" key="5">
    <source>
        <dbReference type="EMBL" id="NEY73504.1"/>
    </source>
</evidence>
<comment type="similarity">
    <text evidence="1">Belongs to the glycosyl hydrolase 16 family.</text>
</comment>
<keyword evidence="2 5" id="KW-0378">Hydrolase</keyword>
<sequence>MKRILLIMLSLFLILPSMALGALNKEEKSSKSEWELVWSDEFDGKEIDRTKWTYDLGNWIVDADGNGVAPGWGNNEKEFYTDSSENAYVKDGKLIIQAKKEKVTDQFGTYDYTSARLKTKGLFSKKYGRFDIKAKLPVGKGLWPAIWMLPEDDKYGGWAASGEIDIMESWGSKPHTVAGTIHYGEVWPNNKYTGKEYELPKNRGIDAWHTYSLEWEPGELRWYVDGKLYQTQNNWYSKGKNSATKYSYPAPFDQNFHLIMNLAVGGWFDGEPDESTIFPKKMEIDYVRVYDLKKRDYQEPVEPVIEKVVLPEGAKQPLEDGNFIYDHQYEHPITEVDAVGEELNPTYWNFVHLPDFGGDGTINVESMDGVNYAKITPTNPGNQLYSLQLIQNLSLGKGGTYKVSFDAKSTANRNMMVKLGAGPERGWVKYSNEETFSLTDQLQSYEFTFDMLAETDLVSRLEFNLGNGGENPLWIGNVRVEEVTGQPVDENGPKQPLPDGNLVYNGTFDQGSMDRMTYWNLVTNQAVASASVDEGSRELQVEVIDGGANPTDVQVLQKGMYLLEGNDYKATFRARAAKPTSIQVDVRSKEGEVSYSELQTINLTTEMAEYDIVFTMPDEITDSEGQLIFNLGGQDSNIILDDIVLLKTSTEIDYGQVDLFPLKNGQFANGFDSWGSYVHFDASATLSVNSQEEVQIDISNEGKEPWSVLLEQGNLKLSKGVEYIVSFDARSSALRDVEVTVENAQYTRFLSEKSTLTNEMSQYSYTFTMPSDETASLKFLLGKDGENTIGNHIIHIDNVVLQVKNAPEPQPEPTTTPGIDNGSFNDGNAHWSSWWGDPWSGYAEGTATVENNEMKVSISQVGGASYAPQVYQKDLYFEKGGTYTVSFDARADENRKVNVNIGKELTTDPWFINYAEMSTFDLTNEMKTYTVTFTMAEDTYHDGKLVFELGNIADGNAATNVYIDNVTVVKE</sequence>
<dbReference type="InterPro" id="IPR003305">
    <property type="entry name" value="CenC_carb-bd"/>
</dbReference>
<feature type="chain" id="PRO_5026677951" evidence="3">
    <location>
        <begin position="22"/>
        <end position="971"/>
    </location>
</feature>
<dbReference type="SUPFAM" id="SSF49899">
    <property type="entry name" value="Concanavalin A-like lectins/glucanases"/>
    <property type="match status" value="1"/>
</dbReference>
<dbReference type="PROSITE" id="PS51762">
    <property type="entry name" value="GH16_2"/>
    <property type="match status" value="1"/>
</dbReference>
<keyword evidence="6" id="KW-1185">Reference proteome</keyword>
<dbReference type="InterPro" id="IPR013320">
    <property type="entry name" value="ConA-like_dom_sf"/>
</dbReference>
<feature type="signal peptide" evidence="3">
    <location>
        <begin position="1"/>
        <end position="21"/>
    </location>
</feature>
<dbReference type="Pfam" id="PF02018">
    <property type="entry name" value="CBM_4_9"/>
    <property type="match status" value="4"/>
</dbReference>
<name>A0A6M0QAW1_9BACI</name>
<dbReference type="Gene3D" id="2.60.120.200">
    <property type="match status" value="1"/>
</dbReference>
<keyword evidence="3" id="KW-0732">Signal</keyword>
<evidence type="ECO:0000313" key="6">
    <source>
        <dbReference type="Proteomes" id="UP000481043"/>
    </source>
</evidence>
<dbReference type="InterPro" id="IPR008979">
    <property type="entry name" value="Galactose-bd-like_sf"/>
</dbReference>
<evidence type="ECO:0000256" key="1">
    <source>
        <dbReference type="ARBA" id="ARBA00006865"/>
    </source>
</evidence>
<dbReference type="InterPro" id="IPR050546">
    <property type="entry name" value="Glycosyl_Hydrlase_16"/>
</dbReference>
<dbReference type="CDD" id="cd08023">
    <property type="entry name" value="GH16_laminarinase_like"/>
    <property type="match status" value="1"/>
</dbReference>
<evidence type="ECO:0000256" key="3">
    <source>
        <dbReference type="SAM" id="SignalP"/>
    </source>
</evidence>
<protein>
    <submittedName>
        <fullName evidence="5">Family 16 glycosylhydrolase</fullName>
    </submittedName>
</protein>
<feature type="domain" description="GH16" evidence="4">
    <location>
        <begin position="25"/>
        <end position="295"/>
    </location>
</feature>
<reference evidence="5 6" key="1">
    <citation type="submission" date="2020-02" db="EMBL/GenBank/DDBJ databases">
        <title>Bacillus aquiflavi sp. nov., isolated from yellow water of strong flavor Chinese baijiu in Yibin region of China.</title>
        <authorList>
            <person name="Xie J."/>
        </authorList>
    </citation>
    <scope>NUCLEOTIDE SEQUENCE [LARGE SCALE GENOMIC DNA]</scope>
    <source>
        <strain evidence="5 6">SA4</strain>
    </source>
</reference>
<dbReference type="Proteomes" id="UP000481043">
    <property type="component" value="Unassembled WGS sequence"/>
</dbReference>
<dbReference type="SUPFAM" id="SSF49785">
    <property type="entry name" value="Galactose-binding domain-like"/>
    <property type="match status" value="4"/>
</dbReference>
<organism evidence="5 6">
    <name type="scientific">Bacillus mesophilus</name>
    <dbReference type="NCBI Taxonomy" id="1808955"/>
    <lineage>
        <taxon>Bacteria</taxon>
        <taxon>Bacillati</taxon>
        <taxon>Bacillota</taxon>
        <taxon>Bacilli</taxon>
        <taxon>Bacillales</taxon>
        <taxon>Bacillaceae</taxon>
        <taxon>Bacillus</taxon>
    </lineage>
</organism>
<comment type="caution">
    <text evidence="5">The sequence shown here is derived from an EMBL/GenBank/DDBJ whole genome shotgun (WGS) entry which is preliminary data.</text>
</comment>
<gene>
    <name evidence="5" type="ORF">G4D63_17350</name>
</gene>
<dbReference type="GO" id="GO:0005975">
    <property type="term" value="P:carbohydrate metabolic process"/>
    <property type="evidence" value="ECO:0007669"/>
    <property type="project" value="InterPro"/>
</dbReference>
<dbReference type="Gene3D" id="2.60.120.260">
    <property type="entry name" value="Galactose-binding domain-like"/>
    <property type="match status" value="4"/>
</dbReference>
<dbReference type="PANTHER" id="PTHR10963:SF55">
    <property type="entry name" value="GLYCOSIDE HYDROLASE FAMILY 16 PROTEIN"/>
    <property type="match status" value="1"/>
</dbReference>
<evidence type="ECO:0000259" key="4">
    <source>
        <dbReference type="PROSITE" id="PS51762"/>
    </source>
</evidence>
<dbReference type="Pfam" id="PF00722">
    <property type="entry name" value="Glyco_hydro_16"/>
    <property type="match status" value="1"/>
</dbReference>
<dbReference type="AlphaFoldDB" id="A0A6M0QAW1"/>
<dbReference type="EMBL" id="JAAIWM010000007">
    <property type="protein sequence ID" value="NEY73504.1"/>
    <property type="molecule type" value="Genomic_DNA"/>
</dbReference>
<dbReference type="GO" id="GO:0004553">
    <property type="term" value="F:hydrolase activity, hydrolyzing O-glycosyl compounds"/>
    <property type="evidence" value="ECO:0007669"/>
    <property type="project" value="InterPro"/>
</dbReference>
<dbReference type="PANTHER" id="PTHR10963">
    <property type="entry name" value="GLYCOSYL HYDROLASE-RELATED"/>
    <property type="match status" value="1"/>
</dbReference>
<accession>A0A6M0QAW1</accession>
<proteinExistence type="inferred from homology"/>